<dbReference type="PANTHER" id="PTHR34365">
    <property type="entry name" value="ENOLASE (DUF1399)"/>
    <property type="match status" value="1"/>
</dbReference>
<dbReference type="InterPro" id="IPR057518">
    <property type="entry name" value="GRDP_C"/>
</dbReference>
<dbReference type="EMBL" id="JANQDX010000017">
    <property type="protein sequence ID" value="KAL0908896.1"/>
    <property type="molecule type" value="Genomic_DNA"/>
</dbReference>
<gene>
    <name evidence="3" type="ORF">M5K25_023408</name>
</gene>
<evidence type="ECO:0000313" key="4">
    <source>
        <dbReference type="Proteomes" id="UP001552299"/>
    </source>
</evidence>
<evidence type="ECO:0000259" key="1">
    <source>
        <dbReference type="Pfam" id="PF25334"/>
    </source>
</evidence>
<evidence type="ECO:0008006" key="5">
    <source>
        <dbReference type="Google" id="ProtNLM"/>
    </source>
</evidence>
<dbReference type="Pfam" id="PF07173">
    <property type="entry name" value="GRDP-like"/>
    <property type="match status" value="1"/>
</dbReference>
<proteinExistence type="predicted"/>
<feature type="domain" description="GRDP C2" evidence="1">
    <location>
        <begin position="325"/>
        <end position="450"/>
    </location>
</feature>
<protein>
    <recommendedName>
        <fullName evidence="5">Glycine-rich domain-containing protein 1</fullName>
    </recommendedName>
</protein>
<sequence length="790" mass="87236">MEMEQESEWLEAQKIVISVDLVAAAKQQLEFLAAIDRSRFLYDGPLLQRAIHRYKTCWLPLLARHTEFGDPDEYLTAPLDCEWIWHCHRLNPIQYKKDCEEFYGRVLDNKNVASTLQEKSKHLTAKIWANFYPNEPFELDWRSPLTETTLNNHTETLNTITYDLVSAVKRQSSFYYQVCRPIMHDKRFLDGAVARYKGFLHLIKRNREKSMRCFCVPTYDIDLMWHSHQLRPISYQKDMVELLGKVLEHDDTDSDRTKGKKLDTGFSDTTKQWEDAYGLRYWRAGAMYRGFAPPLVDATPLLSTYNQTNTLCPHNPKISLPLQHTMVVEVLLEIVGIRNLPANEKGNVFVSFSKKKPDMFLNGSCRLSIFSETGEKRAAGFECEPTGDLVLNVMTKSKPAKTIGTMSISLEELMDPNAELSVENWFELKLNNRRANSKPICLHVAASFTVPVSSPHVFKMLKLHPLSVNACRFPLPGMAQHMRSWAHLVDGYGNDIITLQMRKLKETGGRKHSLWKRNIFGMTSLSRKLHLLAEYVDNTWFFKDSDLSLSIEQNTNGEGPMLELKGFGQIKLFPGRMLEYQPKNAMHYKVEDFMTVVEFSAEKPYGKAIALFDVKSGLVQVSEDWFVLPALVIAFILSGLLKKGGPITVTHSENLKDITSLDVKARDDYTSATNVVAIESASTLALDKSFSDNMGCVDNGNSANAGACGGCGTGCGGGGGCGTMAKSSGCGTGCGGSGCGDGLASAKSTGCGGGGGCGGCGGGGGCGGCGAAIHFNGSRQASSEVTPVGA</sequence>
<dbReference type="PANTHER" id="PTHR34365:SF7">
    <property type="entry name" value="GLYCINE-RICH DOMAIN-CONTAINING PROTEIN 1"/>
    <property type="match status" value="1"/>
</dbReference>
<accession>A0ABD0U8P5</accession>
<comment type="caution">
    <text evidence="3">The sequence shown here is derived from an EMBL/GenBank/DDBJ whole genome shotgun (WGS) entry which is preliminary data.</text>
</comment>
<keyword evidence="4" id="KW-1185">Reference proteome</keyword>
<dbReference type="Proteomes" id="UP001552299">
    <property type="component" value="Unassembled WGS sequence"/>
</dbReference>
<reference evidence="3 4" key="1">
    <citation type="journal article" date="2024" name="Plant Biotechnol. J.">
        <title>Dendrobium thyrsiflorum genome and its molecular insights into genes involved in important horticultural traits.</title>
        <authorList>
            <person name="Chen B."/>
            <person name="Wang J.Y."/>
            <person name="Zheng P.J."/>
            <person name="Li K.L."/>
            <person name="Liang Y.M."/>
            <person name="Chen X.F."/>
            <person name="Zhang C."/>
            <person name="Zhao X."/>
            <person name="He X."/>
            <person name="Zhang G.Q."/>
            <person name="Liu Z.J."/>
            <person name="Xu Q."/>
        </authorList>
    </citation>
    <scope>NUCLEOTIDE SEQUENCE [LARGE SCALE GENOMIC DNA]</scope>
    <source>
        <strain evidence="3">GZMU011</strain>
    </source>
</reference>
<organism evidence="3 4">
    <name type="scientific">Dendrobium thyrsiflorum</name>
    <name type="common">Pinecone-like raceme dendrobium</name>
    <name type="synonym">Orchid</name>
    <dbReference type="NCBI Taxonomy" id="117978"/>
    <lineage>
        <taxon>Eukaryota</taxon>
        <taxon>Viridiplantae</taxon>
        <taxon>Streptophyta</taxon>
        <taxon>Embryophyta</taxon>
        <taxon>Tracheophyta</taxon>
        <taxon>Spermatophyta</taxon>
        <taxon>Magnoliopsida</taxon>
        <taxon>Liliopsida</taxon>
        <taxon>Asparagales</taxon>
        <taxon>Orchidaceae</taxon>
        <taxon>Epidendroideae</taxon>
        <taxon>Malaxideae</taxon>
        <taxon>Dendrobiinae</taxon>
        <taxon>Dendrobium</taxon>
    </lineage>
</organism>
<dbReference type="AlphaFoldDB" id="A0ABD0U8P5"/>
<evidence type="ECO:0000313" key="3">
    <source>
        <dbReference type="EMBL" id="KAL0908896.1"/>
    </source>
</evidence>
<name>A0ABD0U8P5_DENTH</name>
<feature type="domain" description="GRPD C-terminal" evidence="2">
    <location>
        <begin position="489"/>
        <end position="621"/>
    </location>
</feature>
<dbReference type="Pfam" id="PF25334">
    <property type="entry name" value="C2_GRDP"/>
    <property type="match status" value="1"/>
</dbReference>
<dbReference type="InterPro" id="IPR009836">
    <property type="entry name" value="GRDP-like"/>
</dbReference>
<dbReference type="Pfam" id="PF25335">
    <property type="entry name" value="GRDP_C"/>
    <property type="match status" value="1"/>
</dbReference>
<evidence type="ECO:0000259" key="2">
    <source>
        <dbReference type="Pfam" id="PF25335"/>
    </source>
</evidence>
<dbReference type="InterPro" id="IPR057458">
    <property type="entry name" value="GRDP_C2"/>
</dbReference>